<comment type="caution">
    <text evidence="1">The sequence shown here is derived from an EMBL/GenBank/DDBJ whole genome shotgun (WGS) entry which is preliminary data.</text>
</comment>
<gene>
    <name evidence="1" type="ORF">EV182_004390</name>
</gene>
<dbReference type="Proteomes" id="UP001145114">
    <property type="component" value="Unassembled WGS sequence"/>
</dbReference>
<proteinExistence type="predicted"/>
<evidence type="ECO:0000313" key="1">
    <source>
        <dbReference type="EMBL" id="KAJ1678280.1"/>
    </source>
</evidence>
<protein>
    <submittedName>
        <fullName evidence="1">Uncharacterized protein</fullName>
    </submittedName>
</protein>
<accession>A0ACC1HSD9</accession>
<sequence>MGNFSAKPADYGEHARYFTDDEKAQLDRLYDECCEKQKRPSTFVGLRSGSLQGSQQQVSSLRELVVNHYLLCPQEPSDRGPGSVAAHRDRFYGQVFGLVGAKLGSPERWRGVYELFACLQNAGGSLRRFVELVVDAAMSAWTAPAPRASYISLVAREKDQPNYAAVLVDHLILSCPAESEGGEQGDLVREWIGKATVIATATSAMGATVSLSVDEFKSWYEENSMLQELLSLAFSWVFFGPADPSHLGSAEPRAQDGTAEKLVCGTGASATDRGPAVGDGVHTARDNQANLKKLRSKNLCVPQIVSTTSLAARRVSLLDITSAWVLSRTLPPESRQLWACLYSTNYDGVSWNAFQSAIERQGAVLLLVREKVTKGRPRVFGTYLDSDVIKSPNWSGTSNNFLFILQRYLSCCEDKSRDGTSLRQMDVFRSSGINQHYQYFNYGTRTLPNGLGVGGQMEYFGLWIDTNFHTGHSYPGATFASKQLSSSREFEIDVLEAWLVRSTDKEYDEGPARSILDTNPEAMAFLEMANRQIYSNLVRDPAGDSHNDAND</sequence>
<organism evidence="1 2">
    <name type="scientific">Spiromyces aspiralis</name>
    <dbReference type="NCBI Taxonomy" id="68401"/>
    <lineage>
        <taxon>Eukaryota</taxon>
        <taxon>Fungi</taxon>
        <taxon>Fungi incertae sedis</taxon>
        <taxon>Zoopagomycota</taxon>
        <taxon>Kickxellomycotina</taxon>
        <taxon>Kickxellomycetes</taxon>
        <taxon>Kickxellales</taxon>
        <taxon>Kickxellaceae</taxon>
        <taxon>Spiromyces</taxon>
    </lineage>
</organism>
<name>A0ACC1HSD9_9FUNG</name>
<dbReference type="EMBL" id="JAMZIH010001337">
    <property type="protein sequence ID" value="KAJ1678280.1"/>
    <property type="molecule type" value="Genomic_DNA"/>
</dbReference>
<reference evidence="1" key="1">
    <citation type="submission" date="2022-06" db="EMBL/GenBank/DDBJ databases">
        <title>Phylogenomic reconstructions and comparative analyses of Kickxellomycotina fungi.</title>
        <authorList>
            <person name="Reynolds N.K."/>
            <person name="Stajich J.E."/>
            <person name="Barry K."/>
            <person name="Grigoriev I.V."/>
            <person name="Crous P."/>
            <person name="Smith M.E."/>
        </authorList>
    </citation>
    <scope>NUCLEOTIDE SEQUENCE</scope>
    <source>
        <strain evidence="1">RSA 2271</strain>
    </source>
</reference>
<keyword evidence="2" id="KW-1185">Reference proteome</keyword>
<evidence type="ECO:0000313" key="2">
    <source>
        <dbReference type="Proteomes" id="UP001145114"/>
    </source>
</evidence>